<proteinExistence type="predicted"/>
<gene>
    <name evidence="1" type="ORF">RPERSI_LOCUS20826</name>
</gene>
<dbReference type="EMBL" id="CAJVQC010059653">
    <property type="protein sequence ID" value="CAG8799974.1"/>
    <property type="molecule type" value="Genomic_DNA"/>
</dbReference>
<accession>A0ACA9RMX7</accession>
<feature type="non-terminal residue" evidence="1">
    <location>
        <position position="49"/>
    </location>
</feature>
<reference evidence="1" key="1">
    <citation type="submission" date="2021-06" db="EMBL/GenBank/DDBJ databases">
        <authorList>
            <person name="Kallberg Y."/>
            <person name="Tangrot J."/>
            <person name="Rosling A."/>
        </authorList>
    </citation>
    <scope>NUCLEOTIDE SEQUENCE</scope>
    <source>
        <strain evidence="1">MA461A</strain>
    </source>
</reference>
<organism evidence="1 2">
    <name type="scientific">Racocetra persica</name>
    <dbReference type="NCBI Taxonomy" id="160502"/>
    <lineage>
        <taxon>Eukaryota</taxon>
        <taxon>Fungi</taxon>
        <taxon>Fungi incertae sedis</taxon>
        <taxon>Mucoromycota</taxon>
        <taxon>Glomeromycotina</taxon>
        <taxon>Glomeromycetes</taxon>
        <taxon>Diversisporales</taxon>
        <taxon>Gigasporaceae</taxon>
        <taxon>Racocetra</taxon>
    </lineage>
</organism>
<dbReference type="Proteomes" id="UP000789920">
    <property type="component" value="Unassembled WGS sequence"/>
</dbReference>
<protein>
    <submittedName>
        <fullName evidence="1">33222_t:CDS:1</fullName>
    </submittedName>
</protein>
<feature type="non-terminal residue" evidence="1">
    <location>
        <position position="1"/>
    </location>
</feature>
<comment type="caution">
    <text evidence="1">The sequence shown here is derived from an EMBL/GenBank/DDBJ whole genome shotgun (WGS) entry which is preliminary data.</text>
</comment>
<name>A0ACA9RMX7_9GLOM</name>
<evidence type="ECO:0000313" key="1">
    <source>
        <dbReference type="EMBL" id="CAG8799974.1"/>
    </source>
</evidence>
<keyword evidence="2" id="KW-1185">Reference proteome</keyword>
<sequence>DQSNPNINERMKGKVIPEAPMKRNVKISDMVARTYGAVVKPPVTVIEMD</sequence>
<evidence type="ECO:0000313" key="2">
    <source>
        <dbReference type="Proteomes" id="UP000789920"/>
    </source>
</evidence>